<gene>
    <name evidence="2" type="ORF">I0D00_15180</name>
</gene>
<evidence type="ECO:0000256" key="1">
    <source>
        <dbReference type="ARBA" id="ARBA00005254"/>
    </source>
</evidence>
<dbReference type="PANTHER" id="PTHR43459:SF1">
    <property type="entry name" value="EG:BACN32G11.4 PROTEIN"/>
    <property type="match status" value="1"/>
</dbReference>
<proteinExistence type="inferred from homology"/>
<comment type="caution">
    <text evidence="2">The sequence shown here is derived from an EMBL/GenBank/DDBJ whole genome shotgun (WGS) entry which is preliminary data.</text>
</comment>
<dbReference type="Proteomes" id="UP001196601">
    <property type="component" value="Unassembled WGS sequence"/>
</dbReference>
<dbReference type="RefSeq" id="WP_213640674.1">
    <property type="nucleotide sequence ID" value="NZ_JADPMV010000002.1"/>
</dbReference>
<sequence>MDDPVGQEVIFEQRQGIAWITLNRPAARNALSDRALQQLLEAFSRCVASPELRAVILRGTGPVFCAGGDVAFFRQLLELLPEARRDPLAHYIGLAHQAMLALARIPVPVIAAVQGAVAGVGMSLACRADFIVAEAGCRFVPAYTALGTTPDGGLSQVLPAIIGEQRALEMLMFNRSIDAAQAQQWGLVSHVAEPGWLERSVMELAEGLGAGPAVATRQLKRLVKGENLARLADHLDRELQAFTACALTAEFEEGVSAFLEKRTPVFGR</sequence>
<reference evidence="2 3" key="1">
    <citation type="journal article" date="2021" name="Syst. Appl. Microbiol.">
        <title>Pseudomonas lalucatii sp. nov. isolated from Vallgornera, a karstic cave in Mallorca, Western Mediterranean.</title>
        <authorList>
            <person name="Busquets A."/>
            <person name="Mulet M."/>
            <person name="Gomila M."/>
            <person name="Garcia-Valdes E."/>
        </authorList>
    </citation>
    <scope>NUCLEOTIDE SEQUENCE [LARGE SCALE GENOMIC DNA]</scope>
    <source>
        <strain evidence="2 3">R1b54</strain>
    </source>
</reference>
<dbReference type="InterPro" id="IPR029045">
    <property type="entry name" value="ClpP/crotonase-like_dom_sf"/>
</dbReference>
<dbReference type="EMBL" id="JADPMV010000002">
    <property type="protein sequence ID" value="MBS7663272.1"/>
    <property type="molecule type" value="Genomic_DNA"/>
</dbReference>
<name>A0ABS5Q3E7_9PSED</name>
<dbReference type="Pfam" id="PF00378">
    <property type="entry name" value="ECH_1"/>
    <property type="match status" value="1"/>
</dbReference>
<organism evidence="2 3">
    <name type="scientific">Pseudomonas lalucatii</name>
    <dbReference type="NCBI Taxonomy" id="1424203"/>
    <lineage>
        <taxon>Bacteria</taxon>
        <taxon>Pseudomonadati</taxon>
        <taxon>Pseudomonadota</taxon>
        <taxon>Gammaproteobacteria</taxon>
        <taxon>Pseudomonadales</taxon>
        <taxon>Pseudomonadaceae</taxon>
        <taxon>Pseudomonas</taxon>
    </lineage>
</organism>
<accession>A0ABS5Q3E7</accession>
<dbReference type="CDD" id="cd06558">
    <property type="entry name" value="crotonase-like"/>
    <property type="match status" value="1"/>
</dbReference>
<protein>
    <submittedName>
        <fullName evidence="2">Enoyl-CoA hydratase/isomerase family protein</fullName>
    </submittedName>
</protein>
<dbReference type="InterPro" id="IPR001753">
    <property type="entry name" value="Enoyl-CoA_hydra/iso"/>
</dbReference>
<dbReference type="InterPro" id="IPR014748">
    <property type="entry name" value="Enoyl-CoA_hydra_C"/>
</dbReference>
<dbReference type="PANTHER" id="PTHR43459">
    <property type="entry name" value="ENOYL-COA HYDRATASE"/>
    <property type="match status" value="1"/>
</dbReference>
<evidence type="ECO:0000313" key="3">
    <source>
        <dbReference type="Proteomes" id="UP001196601"/>
    </source>
</evidence>
<keyword evidence="3" id="KW-1185">Reference proteome</keyword>
<dbReference type="Gene3D" id="1.10.12.10">
    <property type="entry name" value="Lyase 2-enoyl-coa Hydratase, Chain A, domain 2"/>
    <property type="match status" value="1"/>
</dbReference>
<dbReference type="Gene3D" id="3.90.226.10">
    <property type="entry name" value="2-enoyl-CoA Hydratase, Chain A, domain 1"/>
    <property type="match status" value="1"/>
</dbReference>
<comment type="similarity">
    <text evidence="1">Belongs to the enoyl-CoA hydratase/isomerase family.</text>
</comment>
<dbReference type="SUPFAM" id="SSF52096">
    <property type="entry name" value="ClpP/crotonase"/>
    <property type="match status" value="1"/>
</dbReference>
<evidence type="ECO:0000313" key="2">
    <source>
        <dbReference type="EMBL" id="MBS7663272.1"/>
    </source>
</evidence>